<organism evidence="1 2">
    <name type="scientific">Gimesia aquarii</name>
    <dbReference type="NCBI Taxonomy" id="2527964"/>
    <lineage>
        <taxon>Bacteria</taxon>
        <taxon>Pseudomonadati</taxon>
        <taxon>Planctomycetota</taxon>
        <taxon>Planctomycetia</taxon>
        <taxon>Planctomycetales</taxon>
        <taxon>Planctomycetaceae</taxon>
        <taxon>Gimesia</taxon>
    </lineage>
</organism>
<dbReference type="AlphaFoldDB" id="A0A517WWQ4"/>
<dbReference type="Proteomes" id="UP000318384">
    <property type="component" value="Chromosome"/>
</dbReference>
<sequence length="49" mass="5463">MTKIDDLPSWYGGCFENAVCFLDQTNKGVLPNQGDPSIVFLADYLDYMG</sequence>
<reference evidence="1 2" key="1">
    <citation type="submission" date="2019-03" db="EMBL/GenBank/DDBJ databases">
        <title>Deep-cultivation of Planctomycetes and their phenomic and genomic characterization uncovers novel biology.</title>
        <authorList>
            <person name="Wiegand S."/>
            <person name="Jogler M."/>
            <person name="Boedeker C."/>
            <person name="Pinto D."/>
            <person name="Vollmers J."/>
            <person name="Rivas-Marin E."/>
            <person name="Kohn T."/>
            <person name="Peeters S.H."/>
            <person name="Heuer A."/>
            <person name="Rast P."/>
            <person name="Oberbeckmann S."/>
            <person name="Bunk B."/>
            <person name="Jeske O."/>
            <person name="Meyerdierks A."/>
            <person name="Storesund J.E."/>
            <person name="Kallscheuer N."/>
            <person name="Luecker S."/>
            <person name="Lage O.M."/>
            <person name="Pohl T."/>
            <person name="Merkel B.J."/>
            <person name="Hornburger P."/>
            <person name="Mueller R.-W."/>
            <person name="Bruemmer F."/>
            <person name="Labrenz M."/>
            <person name="Spormann A.M."/>
            <person name="Op den Camp H."/>
            <person name="Overmann J."/>
            <person name="Amann R."/>
            <person name="Jetten M.S.M."/>
            <person name="Mascher T."/>
            <person name="Medema M.H."/>
            <person name="Devos D.P."/>
            <person name="Kaster A.-K."/>
            <person name="Ovreas L."/>
            <person name="Rohde M."/>
            <person name="Galperin M.Y."/>
            <person name="Jogler C."/>
        </authorList>
    </citation>
    <scope>NUCLEOTIDE SEQUENCE [LARGE SCALE GENOMIC DNA]</scope>
    <source>
        <strain evidence="1 2">V202</strain>
    </source>
</reference>
<dbReference type="EMBL" id="CP037422">
    <property type="protein sequence ID" value="QDU09649.1"/>
    <property type="molecule type" value="Genomic_DNA"/>
</dbReference>
<evidence type="ECO:0000313" key="2">
    <source>
        <dbReference type="Proteomes" id="UP000318384"/>
    </source>
</evidence>
<proteinExistence type="predicted"/>
<gene>
    <name evidence="1" type="ORF">V202x_30250</name>
</gene>
<dbReference type="RefSeq" id="WP_197992876.1">
    <property type="nucleotide sequence ID" value="NZ_CP037422.1"/>
</dbReference>
<evidence type="ECO:0000313" key="1">
    <source>
        <dbReference type="EMBL" id="QDU09649.1"/>
    </source>
</evidence>
<keyword evidence="2" id="KW-1185">Reference proteome</keyword>
<protein>
    <submittedName>
        <fullName evidence="1">Uncharacterized protein</fullName>
    </submittedName>
</protein>
<accession>A0A517WWQ4</accession>
<name>A0A517WWQ4_9PLAN</name>